<sequence length="120" mass="14424">MKLKNALILLFVCTCNSVSMKALREEEMMKLSLNNYTLLWVNTLTEYILNNERYKRDQSKAEDFLLRREYILSQFKKFRRVGRAKSYFARNDVYKNTLRRRSLPPPIKPDLRNDVQITNI</sequence>
<comment type="caution">
    <text evidence="2">The sequence shown here is derived from an EMBL/GenBank/DDBJ whole genome shotgun (WGS) entry which is preliminary data.</text>
</comment>
<organism evidence="2 3">
    <name type="scientific">Cotesia glomerata</name>
    <name type="common">Lepidopteran parasitic wasp</name>
    <name type="synonym">Apanteles glomeratus</name>
    <dbReference type="NCBI Taxonomy" id="32391"/>
    <lineage>
        <taxon>Eukaryota</taxon>
        <taxon>Metazoa</taxon>
        <taxon>Ecdysozoa</taxon>
        <taxon>Arthropoda</taxon>
        <taxon>Hexapoda</taxon>
        <taxon>Insecta</taxon>
        <taxon>Pterygota</taxon>
        <taxon>Neoptera</taxon>
        <taxon>Endopterygota</taxon>
        <taxon>Hymenoptera</taxon>
        <taxon>Apocrita</taxon>
        <taxon>Ichneumonoidea</taxon>
        <taxon>Braconidae</taxon>
        <taxon>Microgastrinae</taxon>
        <taxon>Cotesia</taxon>
    </lineage>
</organism>
<evidence type="ECO:0000256" key="1">
    <source>
        <dbReference type="SAM" id="SignalP"/>
    </source>
</evidence>
<evidence type="ECO:0008006" key="4">
    <source>
        <dbReference type="Google" id="ProtNLM"/>
    </source>
</evidence>
<accession>A0AAV7HWW4</accession>
<name>A0AAV7HWW4_COTGL</name>
<evidence type="ECO:0000313" key="3">
    <source>
        <dbReference type="Proteomes" id="UP000826195"/>
    </source>
</evidence>
<keyword evidence="1" id="KW-0732">Signal</keyword>
<dbReference type="EMBL" id="JAHXZJ010001864">
    <property type="protein sequence ID" value="KAH0549528.1"/>
    <property type="molecule type" value="Genomic_DNA"/>
</dbReference>
<proteinExistence type="predicted"/>
<dbReference type="Proteomes" id="UP000826195">
    <property type="component" value="Unassembled WGS sequence"/>
</dbReference>
<dbReference type="AlphaFoldDB" id="A0AAV7HWW4"/>
<gene>
    <name evidence="2" type="ORF">KQX54_010062</name>
</gene>
<reference evidence="2 3" key="1">
    <citation type="journal article" date="2021" name="J. Hered.">
        <title>A chromosome-level genome assembly of the parasitoid wasp, Cotesia glomerata (Hymenoptera: Braconidae).</title>
        <authorList>
            <person name="Pinto B.J."/>
            <person name="Weis J.J."/>
            <person name="Gamble T."/>
            <person name="Ode P.J."/>
            <person name="Paul R."/>
            <person name="Zaspel J.M."/>
        </authorList>
    </citation>
    <scope>NUCLEOTIDE SEQUENCE [LARGE SCALE GENOMIC DNA]</scope>
    <source>
        <strain evidence="2">CgM1</strain>
    </source>
</reference>
<protein>
    <recommendedName>
        <fullName evidence="4">Venom protein</fullName>
    </recommendedName>
</protein>
<feature type="chain" id="PRO_5043540906" description="Venom protein" evidence="1">
    <location>
        <begin position="18"/>
        <end position="120"/>
    </location>
</feature>
<keyword evidence="3" id="KW-1185">Reference proteome</keyword>
<feature type="signal peptide" evidence="1">
    <location>
        <begin position="1"/>
        <end position="17"/>
    </location>
</feature>
<evidence type="ECO:0000313" key="2">
    <source>
        <dbReference type="EMBL" id="KAH0549528.1"/>
    </source>
</evidence>